<name>A0A2N5DGP7_9CAUL</name>
<evidence type="ECO:0000259" key="1">
    <source>
        <dbReference type="PROSITE" id="PS51819"/>
    </source>
</evidence>
<reference evidence="2 3" key="1">
    <citation type="submission" date="2017-12" db="EMBL/GenBank/DDBJ databases">
        <title>The genome sequence of Caulobacter sp. 410.</title>
        <authorList>
            <person name="Gao J."/>
            <person name="Mao X."/>
            <person name="Sun J."/>
        </authorList>
    </citation>
    <scope>NUCLEOTIDE SEQUENCE [LARGE SCALE GENOMIC DNA]</scope>
    <source>
        <strain evidence="2 3">410</strain>
    </source>
</reference>
<gene>
    <name evidence="2" type="ORF">SGCZBJ_11395</name>
</gene>
<evidence type="ECO:0000313" key="3">
    <source>
        <dbReference type="Proteomes" id="UP000234479"/>
    </source>
</evidence>
<sequence>MPAASGTPVAFVHVSDRQRALDFYVGKLGLVVRSSDPFGDFLEVGAALIRLTALPDYKAGAHPVFGWHVEDIEAGVRALTDRGVAFTIYEGFGQDALGIWTAPGGAAKVAWFTDPDGNVLSLSQG</sequence>
<dbReference type="Pfam" id="PF00903">
    <property type="entry name" value="Glyoxalase"/>
    <property type="match status" value="1"/>
</dbReference>
<keyword evidence="3" id="KW-1185">Reference proteome</keyword>
<protein>
    <submittedName>
        <fullName evidence="2">Glyoxalase</fullName>
    </submittedName>
</protein>
<dbReference type="OrthoDB" id="9804907at2"/>
<dbReference type="Gene3D" id="3.10.180.10">
    <property type="entry name" value="2,3-Dihydroxybiphenyl 1,2-Dioxygenase, domain 1"/>
    <property type="match status" value="1"/>
</dbReference>
<dbReference type="AlphaFoldDB" id="A0A2N5DGP7"/>
<dbReference type="RefSeq" id="WP_101718128.1">
    <property type="nucleotide sequence ID" value="NZ_PJRS01000021.1"/>
</dbReference>
<accession>A0A2N5DGP7</accession>
<dbReference type="EMBL" id="PJRS01000021">
    <property type="protein sequence ID" value="PLR25249.1"/>
    <property type="molecule type" value="Genomic_DNA"/>
</dbReference>
<dbReference type="PROSITE" id="PS51819">
    <property type="entry name" value="VOC"/>
    <property type="match status" value="1"/>
</dbReference>
<feature type="domain" description="VOC" evidence="1">
    <location>
        <begin position="5"/>
        <end position="125"/>
    </location>
</feature>
<proteinExistence type="predicted"/>
<evidence type="ECO:0000313" key="2">
    <source>
        <dbReference type="EMBL" id="PLR25249.1"/>
    </source>
</evidence>
<dbReference type="InterPro" id="IPR037523">
    <property type="entry name" value="VOC_core"/>
</dbReference>
<dbReference type="Proteomes" id="UP000234479">
    <property type="component" value="Unassembled WGS sequence"/>
</dbReference>
<dbReference type="InterPro" id="IPR004360">
    <property type="entry name" value="Glyas_Fos-R_dOase_dom"/>
</dbReference>
<dbReference type="SUPFAM" id="SSF54593">
    <property type="entry name" value="Glyoxalase/Bleomycin resistance protein/Dihydroxybiphenyl dioxygenase"/>
    <property type="match status" value="1"/>
</dbReference>
<organism evidence="2 3">
    <name type="scientific">Caulobacter zeae</name>
    <dbReference type="NCBI Taxonomy" id="2055137"/>
    <lineage>
        <taxon>Bacteria</taxon>
        <taxon>Pseudomonadati</taxon>
        <taxon>Pseudomonadota</taxon>
        <taxon>Alphaproteobacteria</taxon>
        <taxon>Caulobacterales</taxon>
        <taxon>Caulobacteraceae</taxon>
        <taxon>Caulobacter</taxon>
    </lineage>
</organism>
<dbReference type="InterPro" id="IPR029068">
    <property type="entry name" value="Glyas_Bleomycin-R_OHBP_Dase"/>
</dbReference>
<comment type="caution">
    <text evidence="2">The sequence shown here is derived from an EMBL/GenBank/DDBJ whole genome shotgun (WGS) entry which is preliminary data.</text>
</comment>